<dbReference type="Pfam" id="PF00589">
    <property type="entry name" value="Phage_integrase"/>
    <property type="match status" value="1"/>
</dbReference>
<evidence type="ECO:0000313" key="4">
    <source>
        <dbReference type="Proteomes" id="UP000076858"/>
    </source>
</evidence>
<dbReference type="Gene3D" id="1.10.443.10">
    <property type="entry name" value="Intergrase catalytic core"/>
    <property type="match status" value="1"/>
</dbReference>
<dbReference type="SUPFAM" id="SSF56349">
    <property type="entry name" value="DNA breaking-rejoining enzymes"/>
    <property type="match status" value="1"/>
</dbReference>
<dbReference type="OrthoDB" id="6769862at2759"/>
<dbReference type="InterPro" id="IPR011010">
    <property type="entry name" value="DNA_brk_join_enz"/>
</dbReference>
<evidence type="ECO:0000259" key="2">
    <source>
        <dbReference type="Pfam" id="PF00589"/>
    </source>
</evidence>
<keyword evidence="4" id="KW-1185">Reference proteome</keyword>
<gene>
    <name evidence="3" type="ORF">APZ42_001440</name>
</gene>
<dbReference type="GO" id="GO:0006310">
    <property type="term" value="P:DNA recombination"/>
    <property type="evidence" value="ECO:0007669"/>
    <property type="project" value="UniProtKB-KW"/>
</dbReference>
<dbReference type="EMBL" id="LRGB01006123">
    <property type="protein sequence ID" value="KZS01794.1"/>
    <property type="molecule type" value="Genomic_DNA"/>
</dbReference>
<dbReference type="PANTHER" id="PTHR35617:SF3">
    <property type="entry name" value="CORE-BINDING (CB) DOMAIN-CONTAINING PROTEIN"/>
    <property type="match status" value="1"/>
</dbReference>
<name>A0A162D0J3_9CRUS</name>
<organism evidence="3 4">
    <name type="scientific">Daphnia magna</name>
    <dbReference type="NCBI Taxonomy" id="35525"/>
    <lineage>
        <taxon>Eukaryota</taxon>
        <taxon>Metazoa</taxon>
        <taxon>Ecdysozoa</taxon>
        <taxon>Arthropoda</taxon>
        <taxon>Crustacea</taxon>
        <taxon>Branchiopoda</taxon>
        <taxon>Diplostraca</taxon>
        <taxon>Cladocera</taxon>
        <taxon>Anomopoda</taxon>
        <taxon>Daphniidae</taxon>
        <taxon>Daphnia</taxon>
    </lineage>
</organism>
<dbReference type="GO" id="GO:0003677">
    <property type="term" value="F:DNA binding"/>
    <property type="evidence" value="ECO:0007669"/>
    <property type="project" value="InterPro"/>
</dbReference>
<proteinExistence type="predicted"/>
<protein>
    <recommendedName>
        <fullName evidence="2">Tyr recombinase domain-containing protein</fullName>
    </recommendedName>
</protein>
<comment type="caution">
    <text evidence="3">The sequence shown here is derived from an EMBL/GenBank/DDBJ whole genome shotgun (WGS) entry which is preliminary data.</text>
</comment>
<dbReference type="AlphaFoldDB" id="A0A162D0J3"/>
<dbReference type="PANTHER" id="PTHR35617">
    <property type="entry name" value="PHAGE_INTEGRASE DOMAIN-CONTAINING PROTEIN"/>
    <property type="match status" value="1"/>
</dbReference>
<sequence length="220" mass="24446">MTLEPIDGKKVGDHPLVVQLLKGCYNFKPPNPRYDSMWDPDMVLRHFSSLGPNSDLPLAVLSKKLVMILSLSILSRVSEICSISLKSLKFSATAMSFSFCRLRKSQRSGPLQSFVVNRFPGLCCTVSGMESYIAATVDLRQPDSDSFFLSIRRPHRPVTSSTVGHWIKSCLRDAGIDIESFSAHSTRGASTFRRFYNRELSAVSVSEAVLNPQTNSHTTL</sequence>
<dbReference type="InterPro" id="IPR002104">
    <property type="entry name" value="Integrase_catalytic"/>
</dbReference>
<accession>A0A162D0J3</accession>
<dbReference type="GO" id="GO:0015074">
    <property type="term" value="P:DNA integration"/>
    <property type="evidence" value="ECO:0007669"/>
    <property type="project" value="InterPro"/>
</dbReference>
<evidence type="ECO:0000313" key="3">
    <source>
        <dbReference type="EMBL" id="KZS01794.1"/>
    </source>
</evidence>
<feature type="domain" description="Tyr recombinase" evidence="2">
    <location>
        <begin position="62"/>
        <end position="190"/>
    </location>
</feature>
<reference evidence="3 4" key="1">
    <citation type="submission" date="2016-03" db="EMBL/GenBank/DDBJ databases">
        <title>EvidentialGene: Evidence-directed Construction of Genes on Genomes.</title>
        <authorList>
            <person name="Gilbert D.G."/>
            <person name="Choi J.-H."/>
            <person name="Mockaitis K."/>
            <person name="Colbourne J."/>
            <person name="Pfrender M."/>
        </authorList>
    </citation>
    <scope>NUCLEOTIDE SEQUENCE [LARGE SCALE GENOMIC DNA]</scope>
    <source>
        <strain evidence="3 4">Xinb3</strain>
        <tissue evidence="3">Complete organism</tissue>
    </source>
</reference>
<dbReference type="InterPro" id="IPR013762">
    <property type="entry name" value="Integrase-like_cat_sf"/>
</dbReference>
<evidence type="ECO:0000256" key="1">
    <source>
        <dbReference type="ARBA" id="ARBA00023172"/>
    </source>
</evidence>
<dbReference type="Proteomes" id="UP000076858">
    <property type="component" value="Unassembled WGS sequence"/>
</dbReference>
<keyword evidence="1" id="KW-0233">DNA recombination</keyword>